<dbReference type="Proteomes" id="UP001222182">
    <property type="component" value="Plasmid unnamed2"/>
</dbReference>
<evidence type="ECO:0000313" key="2">
    <source>
        <dbReference type="EMBL" id="PTN72664.1"/>
    </source>
</evidence>
<feature type="region of interest" description="Disordered" evidence="1">
    <location>
        <begin position="1"/>
        <end position="24"/>
    </location>
</feature>
<dbReference type="Proteomes" id="UP000244140">
    <property type="component" value="Unassembled WGS sequence"/>
</dbReference>
<sequence>MSYKTSEAHRRASKKYRQENKETERINTYRRTARLYINKHSDIFDLFQLQELLNKRFLTLLDDENLKDKDDLLKEYLSRQKEGLKKEDKEGD</sequence>
<geneLocation type="plasmid" evidence="5 9">
    <name>unnamed2</name>
</geneLocation>
<reference evidence="3 7" key="2">
    <citation type="submission" date="2018-10" db="EMBL/GenBank/DDBJ databases">
        <title>Genotypes and phenotypes of Enterococci isolated from broiler chickens.</title>
        <authorList>
            <person name="Muhammad A.R."/>
            <person name="Diarra M.S."/>
        </authorList>
    </citation>
    <scope>NUCLEOTIDE SEQUENCE [LARGE SCALE GENOMIC DNA]</scope>
    <source>
        <strain evidence="3 7">LIT2 A36'</strain>
    </source>
</reference>
<evidence type="ECO:0000313" key="7">
    <source>
        <dbReference type="Proteomes" id="UP000281488"/>
    </source>
</evidence>
<organism evidence="4 8">
    <name type="scientific">Enterococcus faecalis</name>
    <name type="common">Streptococcus faecalis</name>
    <dbReference type="NCBI Taxonomy" id="1351"/>
    <lineage>
        <taxon>Bacteria</taxon>
        <taxon>Bacillati</taxon>
        <taxon>Bacillota</taxon>
        <taxon>Bacilli</taxon>
        <taxon>Lactobacillales</taxon>
        <taxon>Enterococcaceae</taxon>
        <taxon>Enterococcus</taxon>
    </lineage>
</organism>
<keyword evidence="5" id="KW-0614">Plasmid</keyword>
<dbReference type="EMBL" id="PZZH01000003">
    <property type="protein sequence ID" value="PTN72664.1"/>
    <property type="molecule type" value="Genomic_DNA"/>
</dbReference>
<dbReference type="EMBL" id="RKMZ01000013">
    <property type="protein sequence ID" value="ROX29564.1"/>
    <property type="molecule type" value="Genomic_DNA"/>
</dbReference>
<dbReference type="EMBL" id="SEWT01000022">
    <property type="protein sequence ID" value="RYU28591.1"/>
    <property type="molecule type" value="Genomic_DNA"/>
</dbReference>
<gene>
    <name evidence="2" type="ORF">DAI13_17035</name>
    <name evidence="3" type="ORF">EGW16_15495</name>
    <name evidence="4" type="ORF">EU507_16625</name>
    <name evidence="5" type="ORF">P0083_16455</name>
</gene>
<evidence type="ECO:0000313" key="9">
    <source>
        <dbReference type="Proteomes" id="UP001222182"/>
    </source>
</evidence>
<reference evidence="5 9" key="4">
    <citation type="submission" date="2023-03" db="EMBL/GenBank/DDBJ databases">
        <title>Complete genome sequence of an Enterococcus faecalis urinary isolate.</title>
        <authorList>
            <person name="Brauer A.L."/>
            <person name="Armbruster C.E."/>
        </authorList>
    </citation>
    <scope>NUCLEOTIDE SEQUENCE [LARGE SCALE GENOMIC DNA]</scope>
    <source>
        <strain evidence="5 9">3143</strain>
        <plasmid evidence="5 9">unnamed2</plasmid>
    </source>
</reference>
<dbReference type="RefSeq" id="WP_002404187.1">
    <property type="nucleotide sequence ID" value="NZ_AP027138.1"/>
</dbReference>
<dbReference type="GeneID" id="60894995"/>
<name>A0A1X3BDE1_ENTFL</name>
<reference evidence="4 8" key="3">
    <citation type="submission" date="2019-02" db="EMBL/GenBank/DDBJ databases">
        <title>From farm to fork: dissemination of Tn554::fexA-optrA in linezolid-resistant Enterococcus faecalis clones from chicken feces and meat in Tunisia.</title>
        <authorList>
            <person name="Tedim A.P."/>
            <person name="Elghaieb H."/>
            <person name="Abbassi M.S."/>
            <person name="Novais C."/>
            <person name="Hassen A."/>
            <person name="Peixe L."/>
            <person name="Freitas A.R."/>
        </authorList>
    </citation>
    <scope>NUCLEOTIDE SEQUENCE [LARGE SCALE GENOMIC DNA]</scope>
    <source>
        <strain evidence="4 8">728T</strain>
    </source>
</reference>
<dbReference type="EMBL" id="CP119530">
    <property type="protein sequence ID" value="WER44408.1"/>
    <property type="molecule type" value="Genomic_DNA"/>
</dbReference>
<evidence type="ECO:0000313" key="8">
    <source>
        <dbReference type="Proteomes" id="UP000292223"/>
    </source>
</evidence>
<accession>A0A1X3BDE1</accession>
<evidence type="ECO:0000313" key="5">
    <source>
        <dbReference type="EMBL" id="WER44408.1"/>
    </source>
</evidence>
<evidence type="ECO:0000313" key="3">
    <source>
        <dbReference type="EMBL" id="ROX29564.1"/>
    </source>
</evidence>
<evidence type="ECO:0000313" key="4">
    <source>
        <dbReference type="EMBL" id="RYU28591.1"/>
    </source>
</evidence>
<protein>
    <submittedName>
        <fullName evidence="4">Uncharacterized protein</fullName>
    </submittedName>
</protein>
<dbReference type="Proteomes" id="UP000292223">
    <property type="component" value="Unassembled WGS sequence"/>
</dbReference>
<reference evidence="2 6" key="1">
    <citation type="submission" date="2018-04" db="EMBL/GenBank/DDBJ databases">
        <authorList>
            <person name="Van Tyne D."/>
        </authorList>
    </citation>
    <scope>NUCLEOTIDE SEQUENCE [LARGE SCALE GENOMIC DNA]</scope>
    <source>
        <strain evidence="2 6">B2535</strain>
    </source>
</reference>
<dbReference type="AlphaFoldDB" id="A0A1X3BDE1"/>
<dbReference type="Proteomes" id="UP000281488">
    <property type="component" value="Unassembled WGS sequence"/>
</dbReference>
<evidence type="ECO:0000256" key="1">
    <source>
        <dbReference type="SAM" id="MobiDB-lite"/>
    </source>
</evidence>
<proteinExistence type="predicted"/>
<evidence type="ECO:0000313" key="6">
    <source>
        <dbReference type="Proteomes" id="UP000244140"/>
    </source>
</evidence>